<organism evidence="3 4">
    <name type="scientific">Sphingobium quisquiliarum P25</name>
    <dbReference type="NCBI Taxonomy" id="1329909"/>
    <lineage>
        <taxon>Bacteria</taxon>
        <taxon>Pseudomonadati</taxon>
        <taxon>Pseudomonadota</taxon>
        <taxon>Alphaproteobacteria</taxon>
        <taxon>Sphingomonadales</taxon>
        <taxon>Sphingomonadaceae</taxon>
        <taxon>Sphingobium</taxon>
    </lineage>
</organism>
<gene>
    <name evidence="3" type="ORF">L288_15565</name>
</gene>
<dbReference type="InterPro" id="IPR013108">
    <property type="entry name" value="Amidohydro_3"/>
</dbReference>
<dbReference type="InterPro" id="IPR033932">
    <property type="entry name" value="YtcJ-like"/>
</dbReference>
<dbReference type="Gene3D" id="3.10.310.70">
    <property type="match status" value="1"/>
</dbReference>
<proteinExistence type="predicted"/>
<dbReference type="PATRIC" id="fig|1329909.3.peg.2994"/>
<dbReference type="Pfam" id="PF07969">
    <property type="entry name" value="Amidohydro_3"/>
    <property type="match status" value="1"/>
</dbReference>
<feature type="domain" description="Amidohydrolase 3" evidence="2">
    <location>
        <begin position="83"/>
        <end position="564"/>
    </location>
</feature>
<dbReference type="GO" id="GO:0016810">
    <property type="term" value="F:hydrolase activity, acting on carbon-nitrogen (but not peptide) bonds"/>
    <property type="evidence" value="ECO:0007669"/>
    <property type="project" value="InterPro"/>
</dbReference>
<dbReference type="InterPro" id="IPR011059">
    <property type="entry name" value="Metal-dep_hydrolase_composite"/>
</dbReference>
<keyword evidence="4" id="KW-1185">Reference proteome</keyword>
<sequence length="574" mass="61028">MRDVRAAALLLLTVSAPAAAQFTGPGEPLAPAIASVAVENAHIRTPAGWATHMAIANGVIIAIGDEAAIRPHIGPETKHIAGAGRTIVPGLHDMHVHPMGAGQNAMACAIPQGAPPAKVLAVVKECAARKAPGQWLTGNGYDPSSFGKTLPHKSMLDKIAPDRPVLLFDISGHSTWANSNALKLAGIDRNTPNPPGGIIERDAKGEPTGILRERASAMAWTKIPAPTREENRRALDWALSQLASLGVTSIDDAGLGQKGALAYADLADAGRLKLRVRGCIMATDPDAIAVRNLYQRDRFRPDCVKIFLDGVPTDAHTAAMVEPYYSPAGHGPHTDDGREKGLLMIPQPEINAMVAKYDAMGLTVKFHAAGDAAVRAGLNAIANARQVNGFTGQMHNVGHSSFVQMDDIARAKSVAATFEFSPYIWSPSPITDNIRHAIDEKRMERWIPIKDALNAGVQAVPGSDWPVTPSANPWLAMETMVTRQAPGGKGPMLGGDERITLDQAFAMFTMASARNQNEAMRNGSLETGKQADFLILDRDIFSVPVTTVHDTRVLATFIGGEQVYDAAQPAPAQP</sequence>
<dbReference type="EMBL" id="ATHO01000141">
    <property type="protein sequence ID" value="EQB02849.1"/>
    <property type="molecule type" value="Genomic_DNA"/>
</dbReference>
<evidence type="ECO:0000259" key="2">
    <source>
        <dbReference type="Pfam" id="PF07969"/>
    </source>
</evidence>
<dbReference type="Proteomes" id="UP000015525">
    <property type="component" value="Unassembled WGS sequence"/>
</dbReference>
<dbReference type="Gene3D" id="2.30.40.10">
    <property type="entry name" value="Urease, subunit C, domain 1"/>
    <property type="match status" value="1"/>
</dbReference>
<evidence type="ECO:0000313" key="4">
    <source>
        <dbReference type="Proteomes" id="UP000015525"/>
    </source>
</evidence>
<dbReference type="SUPFAM" id="SSF51338">
    <property type="entry name" value="Composite domain of metallo-dependent hydrolases"/>
    <property type="match status" value="1"/>
</dbReference>
<dbReference type="InterPro" id="IPR032466">
    <property type="entry name" value="Metal_Hydrolase"/>
</dbReference>
<dbReference type="Gene3D" id="3.20.20.140">
    <property type="entry name" value="Metal-dependent hydrolases"/>
    <property type="match status" value="1"/>
</dbReference>
<dbReference type="AlphaFoldDB" id="T0HZD0"/>
<dbReference type="SUPFAM" id="SSF51556">
    <property type="entry name" value="Metallo-dependent hydrolases"/>
    <property type="match status" value="1"/>
</dbReference>
<feature type="signal peptide" evidence="1">
    <location>
        <begin position="1"/>
        <end position="20"/>
    </location>
</feature>
<accession>T0HZD0</accession>
<name>T0HZD0_9SPHN</name>
<reference evidence="3 4" key="1">
    <citation type="journal article" date="2013" name="Genome Announc.">
        <title>Draft Genome Sequence of Sphingobium quisquiliarum Strain P25T, a Novel Hexachlorocyclohexane (HCH)-Degrading Bacterium Isolated from an HCH Dumpsite.</title>
        <authorList>
            <person name="Kumar Singh A."/>
            <person name="Sangwan N."/>
            <person name="Sharma A."/>
            <person name="Gupta V."/>
            <person name="Khurana J.P."/>
            <person name="Lal R."/>
        </authorList>
    </citation>
    <scope>NUCLEOTIDE SEQUENCE [LARGE SCALE GENOMIC DNA]</scope>
    <source>
        <strain evidence="3 4">P25</strain>
    </source>
</reference>
<evidence type="ECO:0000256" key="1">
    <source>
        <dbReference type="SAM" id="SignalP"/>
    </source>
</evidence>
<dbReference type="CDD" id="cd01300">
    <property type="entry name" value="YtcJ_like"/>
    <property type="match status" value="1"/>
</dbReference>
<dbReference type="RefSeq" id="WP_021239170.1">
    <property type="nucleotide sequence ID" value="NZ_ATHO01000141.1"/>
</dbReference>
<feature type="chain" id="PRO_5004564851" description="Amidohydrolase 3 domain-containing protein" evidence="1">
    <location>
        <begin position="21"/>
        <end position="574"/>
    </location>
</feature>
<evidence type="ECO:0000313" key="3">
    <source>
        <dbReference type="EMBL" id="EQB02849.1"/>
    </source>
</evidence>
<dbReference type="PANTHER" id="PTHR22642:SF2">
    <property type="entry name" value="PROTEIN LONG AFTER FAR-RED 3"/>
    <property type="match status" value="1"/>
</dbReference>
<protein>
    <recommendedName>
        <fullName evidence="2">Amidohydrolase 3 domain-containing protein</fullName>
    </recommendedName>
</protein>
<dbReference type="PANTHER" id="PTHR22642">
    <property type="entry name" value="IMIDAZOLONEPROPIONASE"/>
    <property type="match status" value="1"/>
</dbReference>
<comment type="caution">
    <text evidence="3">The sequence shown here is derived from an EMBL/GenBank/DDBJ whole genome shotgun (WGS) entry which is preliminary data.</text>
</comment>
<keyword evidence="1" id="KW-0732">Signal</keyword>